<name>A0A9N9IVC3_9GLOM</name>
<protein>
    <submittedName>
        <fullName evidence="1">8888_t:CDS:1</fullName>
    </submittedName>
</protein>
<sequence length="450" mass="52924">MSAKKSNEYLDNIIRYSLNILIYHLNQTSKQNYITSYATEFNVEDKADNQEAGLEDLVDHFDHFIKTIQNSISINQLLLGANLIENNINFYHGKHIEGDEFKVPPDTNFHQWVEEFGKLISASYLKCHIEENKHDLILRPNQKETKKCDCKSQIIITKIHTPNGQHITIKYTSYTNHFPSSVEDIGNLRLSKKVHNWIADHIHNGLNIKGINQLFQKRACKGVTLAHLLSSLKNFELVHHWLYSLRKQISDWQGSVTFLVDCDSAQIKALYVAFSESKILLSCKDKAKIIEHKLNQNEKRLLGEELFADLKNLMHIDNTNLNDYDKHAINKTIWIKAYQNKIPHSNMNTTNMIESWYKRLKYDNFEGKFNRHNVRARQIMPAEQKIRRRQLKAQELINTVLEFRNNSHIWTMASELTQDIRYSVKKKIEHCQLERQFYCTCLDFQMHQLL</sequence>
<dbReference type="Proteomes" id="UP000789759">
    <property type="component" value="Unassembled WGS sequence"/>
</dbReference>
<evidence type="ECO:0000313" key="1">
    <source>
        <dbReference type="EMBL" id="CAG8751379.1"/>
    </source>
</evidence>
<evidence type="ECO:0000313" key="2">
    <source>
        <dbReference type="Proteomes" id="UP000789759"/>
    </source>
</evidence>
<gene>
    <name evidence="1" type="ORF">CPELLU_LOCUS14722</name>
</gene>
<proteinExistence type="predicted"/>
<reference evidence="1" key="1">
    <citation type="submission" date="2021-06" db="EMBL/GenBank/DDBJ databases">
        <authorList>
            <person name="Kallberg Y."/>
            <person name="Tangrot J."/>
            <person name="Rosling A."/>
        </authorList>
    </citation>
    <scope>NUCLEOTIDE SEQUENCE</scope>
    <source>
        <strain evidence="1">FL966</strain>
    </source>
</reference>
<organism evidence="1 2">
    <name type="scientific">Cetraspora pellucida</name>
    <dbReference type="NCBI Taxonomy" id="1433469"/>
    <lineage>
        <taxon>Eukaryota</taxon>
        <taxon>Fungi</taxon>
        <taxon>Fungi incertae sedis</taxon>
        <taxon>Mucoromycota</taxon>
        <taxon>Glomeromycotina</taxon>
        <taxon>Glomeromycetes</taxon>
        <taxon>Diversisporales</taxon>
        <taxon>Gigasporaceae</taxon>
        <taxon>Cetraspora</taxon>
    </lineage>
</organism>
<dbReference type="EMBL" id="CAJVQA010017969">
    <property type="protein sequence ID" value="CAG8751379.1"/>
    <property type="molecule type" value="Genomic_DNA"/>
</dbReference>
<feature type="non-terminal residue" evidence="1">
    <location>
        <position position="450"/>
    </location>
</feature>
<keyword evidence="2" id="KW-1185">Reference proteome</keyword>
<dbReference type="AlphaFoldDB" id="A0A9N9IVC3"/>
<accession>A0A9N9IVC3</accession>
<dbReference type="OrthoDB" id="2283240at2759"/>
<comment type="caution">
    <text evidence="1">The sequence shown here is derived from an EMBL/GenBank/DDBJ whole genome shotgun (WGS) entry which is preliminary data.</text>
</comment>